<accession>A0ABR7WL87</accession>
<sequence>MEKHYGQIVEYLVRKNGYSITDLATELDVNRRSIYNYFQNPFLKSDIIFKIGRVIRHDFSKEFPELFTPEDFAYSYKQSKLAVVAVMPPNNIAEEIWKDKYLNLLESYNEALLKRLNMQEEDKQGLGKAIAN</sequence>
<dbReference type="EMBL" id="JACWMY010000002">
    <property type="protein sequence ID" value="MBD1363090.1"/>
    <property type="molecule type" value="Genomic_DNA"/>
</dbReference>
<dbReference type="RefSeq" id="WP_191187761.1">
    <property type="nucleotide sequence ID" value="NZ_JACWMY010000002.1"/>
</dbReference>
<comment type="caution">
    <text evidence="1">The sequence shown here is derived from an EMBL/GenBank/DDBJ whole genome shotgun (WGS) entry which is preliminary data.</text>
</comment>
<name>A0ABR7WL87_9SPHI</name>
<reference evidence="1 2" key="1">
    <citation type="submission" date="2020-09" db="EMBL/GenBank/DDBJ databases">
        <title>Novel species of Mucilaginibacter isolated from a glacier on the Tibetan Plateau.</title>
        <authorList>
            <person name="Liu Q."/>
            <person name="Xin Y.-H."/>
        </authorList>
    </citation>
    <scope>NUCLEOTIDE SEQUENCE [LARGE SCALE GENOMIC DNA]</scope>
    <source>
        <strain evidence="1 2">ZT4R22</strain>
    </source>
</reference>
<gene>
    <name evidence="1" type="ORF">IDJ77_04635</name>
</gene>
<evidence type="ECO:0000313" key="2">
    <source>
        <dbReference type="Proteomes" id="UP000606600"/>
    </source>
</evidence>
<evidence type="ECO:0000313" key="1">
    <source>
        <dbReference type="EMBL" id="MBD1363090.1"/>
    </source>
</evidence>
<organism evidence="1 2">
    <name type="scientific">Mucilaginibacter pankratovii</name>
    <dbReference type="NCBI Taxonomy" id="2772110"/>
    <lineage>
        <taxon>Bacteria</taxon>
        <taxon>Pseudomonadati</taxon>
        <taxon>Bacteroidota</taxon>
        <taxon>Sphingobacteriia</taxon>
        <taxon>Sphingobacteriales</taxon>
        <taxon>Sphingobacteriaceae</taxon>
        <taxon>Mucilaginibacter</taxon>
    </lineage>
</organism>
<protein>
    <submittedName>
        <fullName evidence="1">Uncharacterized protein</fullName>
    </submittedName>
</protein>
<dbReference type="Proteomes" id="UP000606600">
    <property type="component" value="Unassembled WGS sequence"/>
</dbReference>
<keyword evidence="2" id="KW-1185">Reference proteome</keyword>
<proteinExistence type="predicted"/>